<dbReference type="PANTHER" id="PTHR37947:SF1">
    <property type="entry name" value="BLL2462 PROTEIN"/>
    <property type="match status" value="1"/>
</dbReference>
<organism evidence="2 3">
    <name type="scientific">Flavobacterium luminosum</name>
    <dbReference type="NCBI Taxonomy" id="2949086"/>
    <lineage>
        <taxon>Bacteria</taxon>
        <taxon>Pseudomonadati</taxon>
        <taxon>Bacteroidota</taxon>
        <taxon>Flavobacteriia</taxon>
        <taxon>Flavobacteriales</taxon>
        <taxon>Flavobacteriaceae</taxon>
        <taxon>Flavobacterium</taxon>
    </lineage>
</organism>
<dbReference type="Proteomes" id="UP001317191">
    <property type="component" value="Unassembled WGS sequence"/>
</dbReference>
<dbReference type="SUPFAM" id="SSF53300">
    <property type="entry name" value="vWA-like"/>
    <property type="match status" value="1"/>
</dbReference>
<gene>
    <name evidence="2" type="ORF">NAT50_09170</name>
</gene>
<feature type="transmembrane region" description="Helical" evidence="1">
    <location>
        <begin position="37"/>
        <end position="58"/>
    </location>
</feature>
<keyword evidence="1" id="KW-1133">Transmembrane helix</keyword>
<name>A0ABT0TPV4_9FLAO</name>
<evidence type="ECO:0008006" key="4">
    <source>
        <dbReference type="Google" id="ProtNLM"/>
    </source>
</evidence>
<sequence>MANSTILLLIFSLIISAGIAFYQYLYKAKNYSKLNIFLAFIRFAILFLLLLLLINPVFTHKKYENQKTALPIVIDNSASIAFLNEVEKVRELEKLFSENVNLKEKYDLQFFSFDTDFYSENPLDFKGRGSNIAQVFDRLKQLYRNQNYPVVLLTDGNQTDGNDYVFNTQPNSNVFPVALGDTIKHLDLKINQLNANKYAFLKNKFPVETFLYYNGNKTIGATFSIQSGNQIVFKQNVTFSPNKKTATISALLNADRVGVHTYKAVITSKENEKNLFNNTKNFAVEVIDQRSEIALISSIVHPDLGAIKRAIETNAQRKVTIVKPNEIKRLQDYNILILYQPNSQFKTVFDQNSNLNINTFIITGLHTDFNFLNQYQNLFEFRMAGQKEDYSADFKSDFNAFATENIGFEQFPPLENPFGTITLKGNGTTLLQSRIRNVSTDNPLLTFVENGTERQAYLFGENIWKWRMESYLKEKSFEKFDIFLDKTIQYLASNAKKKNLVITYENFYNSGENFVISAQYFNKNYEFDENAQLTIQLKNKKTNQIKIFDFAKAENDYQVAFDNLEPGQYDFTVKEKKSNTQTTGFFQILDFDIEKQFANADIDRLKQLANNTQGKLYTPSTIDNLIKYLENTDQYKTLQKEIITRSPLIDWFWGLILLIVLLTTEWFVRKYNGLL</sequence>
<proteinExistence type="predicted"/>
<protein>
    <recommendedName>
        <fullName evidence="4">VWA domain-containing protein</fullName>
    </recommendedName>
</protein>
<keyword evidence="1" id="KW-0812">Transmembrane</keyword>
<dbReference type="PANTHER" id="PTHR37947">
    <property type="entry name" value="BLL2462 PROTEIN"/>
    <property type="match status" value="1"/>
</dbReference>
<reference evidence="2 3" key="1">
    <citation type="submission" date="2022-05" db="EMBL/GenBank/DDBJ databases">
        <title>Flavobacterium sp., isolated from activated sludge.</title>
        <authorList>
            <person name="Ran Q."/>
        </authorList>
    </citation>
    <scope>NUCLEOTIDE SEQUENCE [LARGE SCALE GENOMIC DNA]</scope>
    <source>
        <strain evidence="2 3">HXWNR70</strain>
    </source>
</reference>
<dbReference type="InterPro" id="IPR036465">
    <property type="entry name" value="vWFA_dom_sf"/>
</dbReference>
<accession>A0ABT0TPV4</accession>
<dbReference type="EMBL" id="JAMLJM010000006">
    <property type="protein sequence ID" value="MCL9809526.1"/>
    <property type="molecule type" value="Genomic_DNA"/>
</dbReference>
<evidence type="ECO:0000313" key="2">
    <source>
        <dbReference type="EMBL" id="MCL9809526.1"/>
    </source>
</evidence>
<comment type="caution">
    <text evidence="2">The sequence shown here is derived from an EMBL/GenBank/DDBJ whole genome shotgun (WGS) entry which is preliminary data.</text>
</comment>
<feature type="transmembrane region" description="Helical" evidence="1">
    <location>
        <begin position="6"/>
        <end position="25"/>
    </location>
</feature>
<dbReference type="RefSeq" id="WP_250592975.1">
    <property type="nucleotide sequence ID" value="NZ_JAMLJM010000006.1"/>
</dbReference>
<keyword evidence="3" id="KW-1185">Reference proteome</keyword>
<keyword evidence="1" id="KW-0472">Membrane</keyword>
<feature type="transmembrane region" description="Helical" evidence="1">
    <location>
        <begin position="651"/>
        <end position="668"/>
    </location>
</feature>
<evidence type="ECO:0000256" key="1">
    <source>
        <dbReference type="SAM" id="Phobius"/>
    </source>
</evidence>
<evidence type="ECO:0000313" key="3">
    <source>
        <dbReference type="Proteomes" id="UP001317191"/>
    </source>
</evidence>